<dbReference type="PANTHER" id="PTHR43738:SF2">
    <property type="entry name" value="ABC TRANSPORTER PERMEASE"/>
    <property type="match status" value="1"/>
</dbReference>
<feature type="transmembrane region" description="Helical" evidence="7">
    <location>
        <begin position="428"/>
        <end position="447"/>
    </location>
</feature>
<organism evidence="10 11">
    <name type="scientific">Flavobacterium beibuense F44-8</name>
    <dbReference type="NCBI Taxonomy" id="1406840"/>
    <lineage>
        <taxon>Bacteria</taxon>
        <taxon>Pseudomonadati</taxon>
        <taxon>Bacteroidota</taxon>
        <taxon>Flavobacteriia</taxon>
        <taxon>Flavobacteriales</taxon>
        <taxon>Flavobacteriaceae</taxon>
        <taxon>Flavobacterium</taxon>
    </lineage>
</organism>
<keyword evidence="2" id="KW-1003">Cell membrane</keyword>
<evidence type="ECO:0000256" key="4">
    <source>
        <dbReference type="ARBA" id="ARBA00022989"/>
    </source>
</evidence>
<dbReference type="PANTHER" id="PTHR43738">
    <property type="entry name" value="ABC TRANSPORTER, MEMBRANE PROTEIN"/>
    <property type="match status" value="1"/>
</dbReference>
<feature type="region of interest" description="Disordered" evidence="6">
    <location>
        <begin position="206"/>
        <end position="268"/>
    </location>
</feature>
<dbReference type="Proteomes" id="UP000030129">
    <property type="component" value="Unassembled WGS sequence"/>
</dbReference>
<dbReference type="Pfam" id="PF02687">
    <property type="entry name" value="FtsX"/>
    <property type="match status" value="1"/>
</dbReference>
<evidence type="ECO:0000313" key="10">
    <source>
        <dbReference type="EMBL" id="KGO84217.1"/>
    </source>
</evidence>
<accession>A0A0A2LV40</accession>
<dbReference type="Pfam" id="PF12704">
    <property type="entry name" value="MacB_PCD"/>
    <property type="match status" value="1"/>
</dbReference>
<reference evidence="10 11" key="1">
    <citation type="submission" date="2013-09" db="EMBL/GenBank/DDBJ databases">
        <authorList>
            <person name="Zeng Z."/>
            <person name="Chen C."/>
        </authorList>
    </citation>
    <scope>NUCLEOTIDE SEQUENCE [LARGE SCALE GENOMIC DNA]</scope>
    <source>
        <strain evidence="10 11">F44-8</strain>
    </source>
</reference>
<keyword evidence="5 7" id="KW-0472">Membrane</keyword>
<gene>
    <name evidence="10" type="ORF">Q763_00285</name>
</gene>
<evidence type="ECO:0000259" key="9">
    <source>
        <dbReference type="Pfam" id="PF12704"/>
    </source>
</evidence>
<dbReference type="InterPro" id="IPR051125">
    <property type="entry name" value="ABC-4/HrtB_transporter"/>
</dbReference>
<keyword evidence="4 7" id="KW-1133">Transmembrane helix</keyword>
<evidence type="ECO:0000256" key="3">
    <source>
        <dbReference type="ARBA" id="ARBA00022692"/>
    </source>
</evidence>
<name>A0A0A2LV40_9FLAO</name>
<dbReference type="GO" id="GO:0005886">
    <property type="term" value="C:plasma membrane"/>
    <property type="evidence" value="ECO:0007669"/>
    <property type="project" value="UniProtKB-SubCell"/>
</dbReference>
<dbReference type="eggNOG" id="COG0577">
    <property type="taxonomic scope" value="Bacteria"/>
</dbReference>
<comment type="subcellular location">
    <subcellularLocation>
        <location evidence="1">Cell membrane</location>
        <topology evidence="1">Multi-pass membrane protein</topology>
    </subcellularLocation>
</comment>
<proteinExistence type="predicted"/>
<feature type="domain" description="MacB-like periplasmic core" evidence="9">
    <location>
        <begin position="18"/>
        <end position="185"/>
    </location>
</feature>
<dbReference type="STRING" id="1406840.Q763_00285"/>
<feature type="transmembrane region" description="Helical" evidence="7">
    <location>
        <begin position="18"/>
        <end position="38"/>
    </location>
</feature>
<evidence type="ECO:0000259" key="8">
    <source>
        <dbReference type="Pfam" id="PF02687"/>
    </source>
</evidence>
<sequence>MMITKIAWKNIWFKPLNTILSIILLTASVAIITLLILLQDQFEKKFNDNIDGIDMVLGAQGSPLQLILSSVYQVDAPTGNIDYAEAKQWMNHRFVETAIPLAFGDNYHGFRIVGTTPEYLTKYGAELSEGKVFEHNFDVVVGSAVAQKMDIKVGDKFFGSHGDSEEGEVHDDHAYVVTGIASHTGKVVDNLILCNIPSVWAMHDHEHEHNHDEEGTAEAHNHDDHDHDHHDHEATEEMHDHEEHAVAEEAHHHDDDHDHDHHAEEAHDHDHVDVPVSEEGKEITAVLLKFKSKMAIVTWPRLIPQNTKMQGALPAIEINRLFTLFGIGLDALQYLAYGIMLISGISIFIALFNTLKERKYEFALLRVNGASRLQLLMLVLIESLLLCVTGYIFGTIVGRLALSLISGSSESEFKISFNPLEFVWEKEGYLFLLTIFVGVLAAVIPAVKAYGLNISKTLANA</sequence>
<evidence type="ECO:0000256" key="1">
    <source>
        <dbReference type="ARBA" id="ARBA00004651"/>
    </source>
</evidence>
<evidence type="ECO:0000256" key="2">
    <source>
        <dbReference type="ARBA" id="ARBA00022475"/>
    </source>
</evidence>
<evidence type="ECO:0000256" key="6">
    <source>
        <dbReference type="SAM" id="MobiDB-lite"/>
    </source>
</evidence>
<evidence type="ECO:0000256" key="7">
    <source>
        <dbReference type="SAM" id="Phobius"/>
    </source>
</evidence>
<keyword evidence="3 7" id="KW-0812">Transmembrane</keyword>
<evidence type="ECO:0000313" key="11">
    <source>
        <dbReference type="Proteomes" id="UP000030129"/>
    </source>
</evidence>
<feature type="transmembrane region" description="Helical" evidence="7">
    <location>
        <begin position="335"/>
        <end position="355"/>
    </location>
</feature>
<protein>
    <submittedName>
        <fullName evidence="10">Permease</fullName>
    </submittedName>
</protein>
<dbReference type="EMBL" id="JRLV01000001">
    <property type="protein sequence ID" value="KGO84217.1"/>
    <property type="molecule type" value="Genomic_DNA"/>
</dbReference>
<dbReference type="AlphaFoldDB" id="A0A0A2LV40"/>
<dbReference type="InterPro" id="IPR025857">
    <property type="entry name" value="MacB_PCD"/>
</dbReference>
<feature type="transmembrane region" description="Helical" evidence="7">
    <location>
        <begin position="375"/>
        <end position="402"/>
    </location>
</feature>
<comment type="caution">
    <text evidence="10">The sequence shown here is derived from an EMBL/GenBank/DDBJ whole genome shotgun (WGS) entry which is preliminary data.</text>
</comment>
<keyword evidence="11" id="KW-1185">Reference proteome</keyword>
<evidence type="ECO:0000256" key="5">
    <source>
        <dbReference type="ARBA" id="ARBA00023136"/>
    </source>
</evidence>
<dbReference type="InterPro" id="IPR003838">
    <property type="entry name" value="ABC3_permease_C"/>
</dbReference>
<feature type="domain" description="ABC3 transporter permease C-terminal" evidence="8">
    <location>
        <begin position="336"/>
        <end position="453"/>
    </location>
</feature>